<dbReference type="InterPro" id="IPR003653">
    <property type="entry name" value="Peptidase_C48_C"/>
</dbReference>
<name>A0AAD8TQB5_LOLMU</name>
<evidence type="ECO:0000313" key="7">
    <source>
        <dbReference type="Proteomes" id="UP001231189"/>
    </source>
</evidence>
<protein>
    <recommendedName>
        <fullName evidence="5">Ubiquitin-like protease family profile domain-containing protein</fullName>
    </recommendedName>
</protein>
<evidence type="ECO:0000256" key="2">
    <source>
        <dbReference type="ARBA" id="ARBA00022670"/>
    </source>
</evidence>
<evidence type="ECO:0000256" key="3">
    <source>
        <dbReference type="ARBA" id="ARBA00022801"/>
    </source>
</evidence>
<dbReference type="GO" id="GO:0008234">
    <property type="term" value="F:cysteine-type peptidase activity"/>
    <property type="evidence" value="ECO:0007669"/>
    <property type="project" value="InterPro"/>
</dbReference>
<keyword evidence="3" id="KW-0378">Hydrolase</keyword>
<evidence type="ECO:0000259" key="5">
    <source>
        <dbReference type="Pfam" id="PF02902"/>
    </source>
</evidence>
<dbReference type="AlphaFoldDB" id="A0AAD8TQB5"/>
<dbReference type="GO" id="GO:0006508">
    <property type="term" value="P:proteolysis"/>
    <property type="evidence" value="ECO:0007669"/>
    <property type="project" value="UniProtKB-KW"/>
</dbReference>
<dbReference type="SUPFAM" id="SSF54001">
    <property type="entry name" value="Cysteine proteinases"/>
    <property type="match status" value="1"/>
</dbReference>
<feature type="compositionally biased region" description="Basic and acidic residues" evidence="4">
    <location>
        <begin position="1"/>
        <end position="22"/>
    </location>
</feature>
<organism evidence="6 7">
    <name type="scientific">Lolium multiflorum</name>
    <name type="common">Italian ryegrass</name>
    <name type="synonym">Lolium perenne subsp. multiflorum</name>
    <dbReference type="NCBI Taxonomy" id="4521"/>
    <lineage>
        <taxon>Eukaryota</taxon>
        <taxon>Viridiplantae</taxon>
        <taxon>Streptophyta</taxon>
        <taxon>Embryophyta</taxon>
        <taxon>Tracheophyta</taxon>
        <taxon>Spermatophyta</taxon>
        <taxon>Magnoliopsida</taxon>
        <taxon>Liliopsida</taxon>
        <taxon>Poales</taxon>
        <taxon>Poaceae</taxon>
        <taxon>BOP clade</taxon>
        <taxon>Pooideae</taxon>
        <taxon>Poodae</taxon>
        <taxon>Poeae</taxon>
        <taxon>Poeae Chloroplast Group 2 (Poeae type)</taxon>
        <taxon>Loliodinae</taxon>
        <taxon>Loliinae</taxon>
        <taxon>Lolium</taxon>
    </lineage>
</organism>
<keyword evidence="7" id="KW-1185">Reference proteome</keyword>
<feature type="region of interest" description="Disordered" evidence="4">
    <location>
        <begin position="1"/>
        <end position="50"/>
    </location>
</feature>
<dbReference type="PANTHER" id="PTHR33018">
    <property type="entry name" value="OS10G0338966 PROTEIN-RELATED"/>
    <property type="match status" value="1"/>
</dbReference>
<dbReference type="PANTHER" id="PTHR33018:SF34">
    <property type="entry name" value="OS02G0472350 PROTEIN"/>
    <property type="match status" value="1"/>
</dbReference>
<feature type="compositionally biased region" description="Acidic residues" evidence="4">
    <location>
        <begin position="23"/>
        <end position="33"/>
    </location>
</feature>
<comment type="caution">
    <text evidence="6">The sequence shown here is derived from an EMBL/GenBank/DDBJ whole genome shotgun (WGS) entry which is preliminary data.</text>
</comment>
<dbReference type="EMBL" id="JAUUTY010000001">
    <property type="protein sequence ID" value="KAK1691851.1"/>
    <property type="molecule type" value="Genomic_DNA"/>
</dbReference>
<dbReference type="InterPro" id="IPR038765">
    <property type="entry name" value="Papain-like_cys_pep_sf"/>
</dbReference>
<gene>
    <name evidence="6" type="ORF">QYE76_008548</name>
</gene>
<feature type="domain" description="Ubiquitin-like protease family profile" evidence="5">
    <location>
        <begin position="257"/>
        <end position="349"/>
    </location>
</feature>
<sequence length="402" mass="45935">MVEDIIRATDLEADREADREADGFVDGEADGSADGEANGSGDGEAECSGDGEIEMDKQKELVKKWALQKMGELFRAWKKRLWATYKQEKKPPKFEGYLSKQEHNWDAFVKYKTSEDAVALSKKNKKNASEKEYHHHTGRGGYKVAMPKWDEQEAEMQRNGVTPEPIRENWDLRARNWFLAHGCEYDMRTGNLVESDSKVKLFNLDSLDKSLMSCYCLLKIDECRRKKITNIGFVDPDKVHHDTVRDKAEETGGNLLSFHWILLDIQVDKGIVEVRDPLSRGLEGFRDFQHLLQRVWRVFKKKNTGDFAEKLTFTPVPCAQQPQGTNLCGYYVCESIRMLTTEKNDNRFNDVAILHRGDVNLGTSCLLSLPESPSSPSVNRNLLMVGIAEEPPPRQFAYGMRF</sequence>
<evidence type="ECO:0000256" key="1">
    <source>
        <dbReference type="ARBA" id="ARBA00005234"/>
    </source>
</evidence>
<comment type="similarity">
    <text evidence="1">Belongs to the peptidase C48 family.</text>
</comment>
<proteinExistence type="inferred from homology"/>
<dbReference type="Pfam" id="PF02902">
    <property type="entry name" value="Peptidase_C48"/>
    <property type="match status" value="1"/>
</dbReference>
<dbReference type="Proteomes" id="UP001231189">
    <property type="component" value="Unassembled WGS sequence"/>
</dbReference>
<evidence type="ECO:0000313" key="6">
    <source>
        <dbReference type="EMBL" id="KAK1691851.1"/>
    </source>
</evidence>
<dbReference type="Gene3D" id="3.40.395.10">
    <property type="entry name" value="Adenoviral Proteinase, Chain A"/>
    <property type="match status" value="1"/>
</dbReference>
<keyword evidence="2" id="KW-0645">Protease</keyword>
<reference evidence="6" key="1">
    <citation type="submission" date="2023-07" db="EMBL/GenBank/DDBJ databases">
        <title>A chromosome-level genome assembly of Lolium multiflorum.</title>
        <authorList>
            <person name="Chen Y."/>
            <person name="Copetti D."/>
            <person name="Kolliker R."/>
            <person name="Studer B."/>
        </authorList>
    </citation>
    <scope>NUCLEOTIDE SEQUENCE</scope>
    <source>
        <strain evidence="6">02402/16</strain>
        <tissue evidence="6">Leaf</tissue>
    </source>
</reference>
<evidence type="ECO:0000256" key="4">
    <source>
        <dbReference type="SAM" id="MobiDB-lite"/>
    </source>
</evidence>
<accession>A0AAD8TQB5</accession>